<evidence type="ECO:0000313" key="6">
    <source>
        <dbReference type="Proteomes" id="UP001204798"/>
    </source>
</evidence>
<organism evidence="5 6">
    <name type="scientific">Candidatus Fervidibacter sacchari</name>
    <dbReference type="NCBI Taxonomy" id="1448929"/>
    <lineage>
        <taxon>Bacteria</taxon>
        <taxon>Candidatus Fervidibacterota</taxon>
        <taxon>Candidatus Fervidibacter</taxon>
    </lineage>
</organism>
<dbReference type="InterPro" id="IPR036127">
    <property type="entry name" value="CcmE-like_sf"/>
</dbReference>
<keyword evidence="2" id="KW-0349">Heme</keyword>
<dbReference type="Pfam" id="PF03100">
    <property type="entry name" value="CcmE"/>
    <property type="match status" value="1"/>
</dbReference>
<dbReference type="InterPro" id="IPR012340">
    <property type="entry name" value="NA-bd_OB-fold"/>
</dbReference>
<evidence type="ECO:0000313" key="5">
    <source>
        <dbReference type="EMBL" id="MCS3919496.1"/>
    </source>
</evidence>
<keyword evidence="2" id="KW-0479">Metal-binding</keyword>
<dbReference type="EMBL" id="JANUCP010000003">
    <property type="protein sequence ID" value="MCS3919496.1"/>
    <property type="molecule type" value="Genomic_DNA"/>
</dbReference>
<reference evidence="5 6" key="1">
    <citation type="submission" date="2022-08" db="EMBL/GenBank/DDBJ databases">
        <title>Bacterial and archaeal communities from various locations to study Microbial Dark Matter (Phase II).</title>
        <authorList>
            <person name="Stepanauskas R."/>
        </authorList>
    </citation>
    <scope>NUCLEOTIDE SEQUENCE [LARGE SCALE GENOMIC DNA]</scope>
    <source>
        <strain evidence="5 6">PD1</strain>
    </source>
</reference>
<gene>
    <name evidence="5" type="ORF">M2350_001909</name>
</gene>
<protein>
    <submittedName>
        <fullName evidence="5">Cytochrome c-type biogenesis protein CcmE</fullName>
    </submittedName>
</protein>
<keyword evidence="3" id="KW-0201">Cytochrome c-type biogenesis</keyword>
<evidence type="ECO:0000256" key="3">
    <source>
        <dbReference type="ARBA" id="ARBA00022748"/>
    </source>
</evidence>
<dbReference type="RefSeq" id="WP_259095964.1">
    <property type="nucleotide sequence ID" value="NZ_CP130454.1"/>
</dbReference>
<proteinExistence type="predicted"/>
<evidence type="ECO:0000256" key="1">
    <source>
        <dbReference type="ARBA" id="ARBA00004370"/>
    </source>
</evidence>
<keyword evidence="6" id="KW-1185">Reference proteome</keyword>
<comment type="subcellular location">
    <subcellularLocation>
        <location evidence="1">Membrane</location>
    </subcellularLocation>
</comment>
<comment type="caution">
    <text evidence="5">The sequence shown here is derived from an EMBL/GenBank/DDBJ whole genome shotgun (WGS) entry which is preliminary data.</text>
</comment>
<evidence type="ECO:0000256" key="2">
    <source>
        <dbReference type="ARBA" id="ARBA00022617"/>
    </source>
</evidence>
<sequence>MLERKWKLFAVVGFVGLLVYAGYALFSQGNIVQPYVSFEEAKKMTGTVRVAVFIDQKTRTYDHETGALEFMAKDHEGTVCKVRLNPNFVPPAGFEQTPAAVVIGRYRNGVFEADRMFLKCPSKYEGMKETASKSEKR</sequence>
<dbReference type="SUPFAM" id="SSF82093">
    <property type="entry name" value="Heme chaperone CcmE"/>
    <property type="match status" value="1"/>
</dbReference>
<accession>A0ABT2EPY1</accession>
<keyword evidence="4" id="KW-0472">Membrane</keyword>
<keyword evidence="2" id="KW-0408">Iron</keyword>
<dbReference type="Gene3D" id="2.40.50.140">
    <property type="entry name" value="Nucleic acid-binding proteins"/>
    <property type="match status" value="1"/>
</dbReference>
<dbReference type="Proteomes" id="UP001204798">
    <property type="component" value="Unassembled WGS sequence"/>
</dbReference>
<name>A0ABT2EPY1_9BACT</name>
<evidence type="ECO:0000256" key="4">
    <source>
        <dbReference type="ARBA" id="ARBA00023136"/>
    </source>
</evidence>
<dbReference type="InterPro" id="IPR004329">
    <property type="entry name" value="CcmE"/>
</dbReference>